<sequence>MTEKITRWIFGTAAVRVSGDTARFVNVAVKSGITPLELHREDEGVRLVIRASQFKKLHKLKIRTHTRVRLLKKHGGPFVLRRILRRPGLALGAGLGVALFIYLSGFYWGVSISGEAPYAKSEILEAAQRCGAYIGAPRGEFDTALASYRVMRELPRLSWASLNTDGCFITLSVRSALEKEQGAEHSGAYDIVASRAGLVREITAESGTVLVEVGSAVGAGQVLVSGVTEIGDPWGEEPLRHLLSHARAEVIAETRHTFTASCPLRMESAREIVRGERRALYVLGVRVPLGLSGAPDADRIAYTRELLTLLGTELPVWTETLRAADLEPVTVEFSEAEAKSRALEKVRQLEAFYLGETGELLSEAVSYSVRDGVVYASASCVCLENIAREVSLTDGQ</sequence>
<proteinExistence type="predicted"/>
<evidence type="ECO:0000313" key="2">
    <source>
        <dbReference type="EMBL" id="MCF2653038.1"/>
    </source>
</evidence>
<evidence type="ECO:0000313" key="3">
    <source>
        <dbReference type="Proteomes" id="UP001299220"/>
    </source>
</evidence>
<keyword evidence="1" id="KW-0812">Transmembrane</keyword>
<reference evidence="2 3" key="1">
    <citation type="submission" date="2020-12" db="EMBL/GenBank/DDBJ databases">
        <title>Whole genome sequences of gut porcine anaerobes.</title>
        <authorList>
            <person name="Kubasova T."/>
            <person name="Jahodarova E."/>
            <person name="Rychlik I."/>
        </authorList>
    </citation>
    <scope>NUCLEOTIDE SEQUENCE [LARGE SCALE GENOMIC DNA]</scope>
    <source>
        <strain evidence="2 3">An867</strain>
    </source>
</reference>
<keyword evidence="3" id="KW-1185">Reference proteome</keyword>
<accession>A0ABS9CPF8</accession>
<dbReference type="Pfam" id="PF06898">
    <property type="entry name" value="YqfD"/>
    <property type="match status" value="1"/>
</dbReference>
<dbReference type="Proteomes" id="UP001299220">
    <property type="component" value="Unassembled WGS sequence"/>
</dbReference>
<dbReference type="EMBL" id="JAFBIT010000003">
    <property type="protein sequence ID" value="MCF2653038.1"/>
    <property type="molecule type" value="Genomic_DNA"/>
</dbReference>
<organism evidence="2 3">
    <name type="scientific">Anaeromassilibacillus senegalensis</name>
    <dbReference type="NCBI Taxonomy" id="1673717"/>
    <lineage>
        <taxon>Bacteria</taxon>
        <taxon>Bacillati</taxon>
        <taxon>Bacillota</taxon>
        <taxon>Clostridia</taxon>
        <taxon>Eubacteriales</taxon>
        <taxon>Acutalibacteraceae</taxon>
        <taxon>Anaeromassilibacillus</taxon>
    </lineage>
</organism>
<gene>
    <name evidence="2" type="ORF">JQM67_10535</name>
</gene>
<name>A0ABS9CPF8_9FIRM</name>
<feature type="transmembrane region" description="Helical" evidence="1">
    <location>
        <begin position="89"/>
        <end position="110"/>
    </location>
</feature>
<keyword evidence="1" id="KW-0472">Membrane</keyword>
<evidence type="ECO:0000256" key="1">
    <source>
        <dbReference type="SAM" id="Phobius"/>
    </source>
</evidence>
<keyword evidence="1" id="KW-1133">Transmembrane helix</keyword>
<comment type="caution">
    <text evidence="2">The sequence shown here is derived from an EMBL/GenBank/DDBJ whole genome shotgun (WGS) entry which is preliminary data.</text>
</comment>
<protein>
    <submittedName>
        <fullName evidence="2">Sporulation protein YqfD</fullName>
    </submittedName>
</protein>
<dbReference type="InterPro" id="IPR010690">
    <property type="entry name" value="YqfD"/>
</dbReference>
<dbReference type="RefSeq" id="WP_235324065.1">
    <property type="nucleotide sequence ID" value="NZ_JAFBIT010000003.1"/>
</dbReference>